<keyword evidence="2" id="KW-1185">Reference proteome</keyword>
<dbReference type="Proteomes" id="UP000265520">
    <property type="component" value="Unassembled WGS sequence"/>
</dbReference>
<sequence length="63" mass="7374">PRESKLDRRSTWKDVVRRADAAPRTTKSGRYIGKGGFERDAATLVFRVRSEEWFVGYHYNLTL</sequence>
<name>A0A392UVF6_9FABA</name>
<accession>A0A392UVF6</accession>
<organism evidence="1 2">
    <name type="scientific">Trifolium medium</name>
    <dbReference type="NCBI Taxonomy" id="97028"/>
    <lineage>
        <taxon>Eukaryota</taxon>
        <taxon>Viridiplantae</taxon>
        <taxon>Streptophyta</taxon>
        <taxon>Embryophyta</taxon>
        <taxon>Tracheophyta</taxon>
        <taxon>Spermatophyta</taxon>
        <taxon>Magnoliopsida</taxon>
        <taxon>eudicotyledons</taxon>
        <taxon>Gunneridae</taxon>
        <taxon>Pentapetalae</taxon>
        <taxon>rosids</taxon>
        <taxon>fabids</taxon>
        <taxon>Fabales</taxon>
        <taxon>Fabaceae</taxon>
        <taxon>Papilionoideae</taxon>
        <taxon>50 kb inversion clade</taxon>
        <taxon>NPAAA clade</taxon>
        <taxon>Hologalegina</taxon>
        <taxon>IRL clade</taxon>
        <taxon>Trifolieae</taxon>
        <taxon>Trifolium</taxon>
    </lineage>
</organism>
<evidence type="ECO:0000313" key="2">
    <source>
        <dbReference type="Proteomes" id="UP000265520"/>
    </source>
</evidence>
<proteinExistence type="predicted"/>
<dbReference type="EMBL" id="LXQA010957047">
    <property type="protein sequence ID" value="MCI78715.1"/>
    <property type="molecule type" value="Genomic_DNA"/>
</dbReference>
<gene>
    <name evidence="1" type="ORF">A2U01_0099986</name>
</gene>
<evidence type="ECO:0000313" key="1">
    <source>
        <dbReference type="EMBL" id="MCI78715.1"/>
    </source>
</evidence>
<comment type="caution">
    <text evidence="1">The sequence shown here is derived from an EMBL/GenBank/DDBJ whole genome shotgun (WGS) entry which is preliminary data.</text>
</comment>
<reference evidence="1 2" key="1">
    <citation type="journal article" date="2018" name="Front. Plant Sci.">
        <title>Red Clover (Trifolium pratense) and Zigzag Clover (T. medium) - A Picture of Genomic Similarities and Differences.</title>
        <authorList>
            <person name="Dluhosova J."/>
            <person name="Istvanek J."/>
            <person name="Nedelnik J."/>
            <person name="Repkova J."/>
        </authorList>
    </citation>
    <scope>NUCLEOTIDE SEQUENCE [LARGE SCALE GENOMIC DNA]</scope>
    <source>
        <strain evidence="2">cv. 10/8</strain>
        <tissue evidence="1">Leaf</tissue>
    </source>
</reference>
<feature type="non-terminal residue" evidence="1">
    <location>
        <position position="1"/>
    </location>
</feature>
<dbReference type="AlphaFoldDB" id="A0A392UVF6"/>
<protein>
    <submittedName>
        <fullName evidence="1">Uncharacterized protein</fullName>
    </submittedName>
</protein>